<reference evidence="1 2" key="1">
    <citation type="submission" date="2013-08" db="EMBL/GenBank/DDBJ databases">
        <title>The genome sequence of Knoellia aerolata.</title>
        <authorList>
            <person name="Zhu W."/>
            <person name="Wang G."/>
        </authorList>
    </citation>
    <scope>NUCLEOTIDE SEQUENCE [LARGE SCALE GENOMIC DNA]</scope>
    <source>
        <strain evidence="1 2">DSM 18566</strain>
    </source>
</reference>
<gene>
    <name evidence="1" type="ORF">N801_03810</name>
</gene>
<comment type="caution">
    <text evidence="1">The sequence shown here is derived from an EMBL/GenBank/DDBJ whole genome shotgun (WGS) entry which is preliminary data.</text>
</comment>
<protein>
    <submittedName>
        <fullName evidence="1">Uncharacterized protein</fullName>
    </submittedName>
</protein>
<name>A0A0A0K2K6_9MICO</name>
<sequence>MITVDQLLERVAVLTREVRSTDEPVTQKQWQAFDATLHRFLVGSIGYQGRRVGSGDPCANILRELVDRYPPRPRSPVADAPVRPEDAARVGAPFSAHGVGLPRRGGLRLLPTSDATTSIALPDATDPNPVARITCALGALADLVDVLEYQQVPDTSEIATNTAHVLAAAAVVARHTLAWGPLVAADRPLAIGKHVEAALAAMQPVLQATPPLSFRGLPALADVDVGDTALDRSMNAWAFASEVELRARIPSAHSLHMLVNQGAHMTATLAAVADQSDVSRRRDGATPPLVAAGHALAAADKAWVPGLTTLVRPSTDFITASRELFLALEETRARSCGFTEQERDRTTDSLAHAMTTLGHRLTGARSFLRPLADGKVLYAPARRVEGSPERLNDRLKGRYVTVGYFDIKDLDAAWHAAALATRSATTQLLRRPPAHAASLC</sequence>
<dbReference type="EMBL" id="AVPL01000010">
    <property type="protein sequence ID" value="KGN41986.1"/>
    <property type="molecule type" value="Genomic_DNA"/>
</dbReference>
<dbReference type="eggNOG" id="ENOG50323Y9">
    <property type="taxonomic scope" value="Bacteria"/>
</dbReference>
<dbReference type="Proteomes" id="UP000030013">
    <property type="component" value="Unassembled WGS sequence"/>
</dbReference>
<evidence type="ECO:0000313" key="1">
    <source>
        <dbReference type="EMBL" id="KGN41986.1"/>
    </source>
</evidence>
<accession>A0A0A0K2K6</accession>
<organism evidence="1 2">
    <name type="scientific">Knoellia aerolata DSM 18566</name>
    <dbReference type="NCBI Taxonomy" id="1385519"/>
    <lineage>
        <taxon>Bacteria</taxon>
        <taxon>Bacillati</taxon>
        <taxon>Actinomycetota</taxon>
        <taxon>Actinomycetes</taxon>
        <taxon>Micrococcales</taxon>
        <taxon>Intrasporangiaceae</taxon>
        <taxon>Knoellia</taxon>
    </lineage>
</organism>
<keyword evidence="2" id="KW-1185">Reference proteome</keyword>
<proteinExistence type="predicted"/>
<evidence type="ECO:0000313" key="2">
    <source>
        <dbReference type="Proteomes" id="UP000030013"/>
    </source>
</evidence>
<dbReference type="AlphaFoldDB" id="A0A0A0K2K6"/>